<dbReference type="InterPro" id="IPR027417">
    <property type="entry name" value="P-loop_NTPase"/>
</dbReference>
<name>A0ABZ0BCF2_9SPHN</name>
<dbReference type="RefSeq" id="WP_313917580.1">
    <property type="nucleotide sequence ID" value="NZ_CP135076.1"/>
</dbReference>
<sequence>MSTRIRRCYSFAMKAKVFGIGLNKTGTTTLGQCLAQLGYRHMGYRPDLLRALYDGRTAEIFAEIDRYDSFEDWPYPLMYRELAVRYPDAKFILTVRRDPDVWLKSLRRHSLRSRPFRHARKIAYGYNYPHSAPDAHRDIYCRHNREVCEYLGDRVRVLCWERGDGWPELCGYLGCDMPDELFPHANAAAELPIRRAIPNRILQQLEAWNLALSLRLQTLGAAPSKAAPALDTPLEGTRKPSDQRQ</sequence>
<accession>A0ABZ0BCF2</accession>
<gene>
    <name evidence="2" type="ORF">RPR59_05715</name>
</gene>
<evidence type="ECO:0000313" key="2">
    <source>
        <dbReference type="EMBL" id="WNO54745.1"/>
    </source>
</evidence>
<dbReference type="Proteomes" id="UP001302249">
    <property type="component" value="Chromosome"/>
</dbReference>
<dbReference type="PANTHER" id="PTHR36978">
    <property type="entry name" value="P-LOOP CONTAINING NUCLEOTIDE TRIPHOSPHATE HYDROLASE"/>
    <property type="match status" value="1"/>
</dbReference>
<dbReference type="Pfam" id="PF17784">
    <property type="entry name" value="Sulfotransfer_4"/>
    <property type="match status" value="1"/>
</dbReference>
<proteinExistence type="predicted"/>
<dbReference type="EMBL" id="CP135076">
    <property type="protein sequence ID" value="WNO54745.1"/>
    <property type="molecule type" value="Genomic_DNA"/>
</dbReference>
<dbReference type="PANTHER" id="PTHR36978:SF4">
    <property type="entry name" value="P-LOOP CONTAINING NUCLEOSIDE TRIPHOSPHATE HYDROLASE PROTEIN"/>
    <property type="match status" value="1"/>
</dbReference>
<dbReference type="Gene3D" id="3.40.50.300">
    <property type="entry name" value="P-loop containing nucleotide triphosphate hydrolases"/>
    <property type="match status" value="1"/>
</dbReference>
<dbReference type="InterPro" id="IPR040632">
    <property type="entry name" value="Sulfotransfer_4"/>
</dbReference>
<evidence type="ECO:0000256" key="1">
    <source>
        <dbReference type="SAM" id="MobiDB-lite"/>
    </source>
</evidence>
<dbReference type="SUPFAM" id="SSF52540">
    <property type="entry name" value="P-loop containing nucleoside triphosphate hydrolases"/>
    <property type="match status" value="1"/>
</dbReference>
<keyword evidence="3" id="KW-1185">Reference proteome</keyword>
<organism evidence="2 3">
    <name type="scientific">Stakelama saccharophila</name>
    <dbReference type="NCBI Taxonomy" id="3075605"/>
    <lineage>
        <taxon>Bacteria</taxon>
        <taxon>Pseudomonadati</taxon>
        <taxon>Pseudomonadota</taxon>
        <taxon>Alphaproteobacteria</taxon>
        <taxon>Sphingomonadales</taxon>
        <taxon>Sphingomonadaceae</taxon>
        <taxon>Stakelama</taxon>
    </lineage>
</organism>
<feature type="region of interest" description="Disordered" evidence="1">
    <location>
        <begin position="224"/>
        <end position="245"/>
    </location>
</feature>
<protein>
    <submittedName>
        <fullName evidence="2">Sulfotransferase</fullName>
    </submittedName>
</protein>
<reference evidence="2 3" key="1">
    <citation type="submission" date="2023-09" db="EMBL/GenBank/DDBJ databases">
        <authorList>
            <person name="Rey-Velasco X."/>
        </authorList>
    </citation>
    <scope>NUCLEOTIDE SEQUENCE [LARGE SCALE GENOMIC DNA]</scope>
    <source>
        <strain evidence="2 3">W311</strain>
    </source>
</reference>
<feature type="compositionally biased region" description="Basic and acidic residues" evidence="1">
    <location>
        <begin position="236"/>
        <end position="245"/>
    </location>
</feature>
<evidence type="ECO:0000313" key="3">
    <source>
        <dbReference type="Proteomes" id="UP001302249"/>
    </source>
</evidence>